<dbReference type="PRINTS" id="PR00344">
    <property type="entry name" value="BCTRLSENSOR"/>
</dbReference>
<dbReference type="InterPro" id="IPR050980">
    <property type="entry name" value="2C_sensor_his_kinase"/>
</dbReference>
<evidence type="ECO:0000256" key="8">
    <source>
        <dbReference type="ARBA" id="ARBA00022692"/>
    </source>
</evidence>
<accession>A0A364NIJ4</accession>
<evidence type="ECO:0000256" key="10">
    <source>
        <dbReference type="ARBA" id="ARBA00022777"/>
    </source>
</evidence>
<dbReference type="Proteomes" id="UP000250744">
    <property type="component" value="Unassembled WGS sequence"/>
</dbReference>
<keyword evidence="5" id="KW-0997">Cell inner membrane</keyword>
<feature type="transmembrane region" description="Helical" evidence="15">
    <location>
        <begin position="32"/>
        <end position="53"/>
    </location>
</feature>
<dbReference type="PANTHER" id="PTHR44936">
    <property type="entry name" value="SENSOR PROTEIN CREC"/>
    <property type="match status" value="1"/>
</dbReference>
<dbReference type="InterPro" id="IPR036097">
    <property type="entry name" value="HisK_dim/P_sf"/>
</dbReference>
<dbReference type="PROSITE" id="PS50885">
    <property type="entry name" value="HAMP"/>
    <property type="match status" value="1"/>
</dbReference>
<evidence type="ECO:0000256" key="12">
    <source>
        <dbReference type="ARBA" id="ARBA00022989"/>
    </source>
</evidence>
<keyword evidence="10 18" id="KW-0418">Kinase</keyword>
<sequence length="499" mass="56623">MPTSNTFKTKTRRPRWLIHLLPRAYSSLYSRLLLVMALAVGGSFFLATSIWLASMHSEKESDALLSVEDLAISMAQTVLYFEGLPKTYQHIILDQQRNLGGSRFFLSVNEERIEYESIEDNPLKTRLISAYETAFRDRVGVRVREIDVDFAYPDKLRVFNKDVLFSELPSRWVQNNLVLNPPAPLLVAQMQMSNGDWLYLASLMLPDPYVVEGIPPFTHEQLVFTLILSFILMLSSWFIVRWMTAPLRQLSEAASLLGRDIHQVPVPEKGTFEVRETARAFNLMQRRILAFISERNLLFSAISHDLKTPITRLRLRSELLDDPEARTKINQDLSELEHLVQGALELARGSDLNEPTSRMDVNALIHAIQEEVAVLNKTVHLDGPVQMHLIGRPIAFKRCLSNLIHNAVFYGSEAWVTLNETPDAFLITILDNGPGVPEEELAHIFEPFVRLETSRNRNTGGHGLGMTIARNIVHTHGGSIQLKNEPGFGLKVEIQLDKE</sequence>
<reference evidence="18 19" key="1">
    <citation type="submission" date="2018-06" db="EMBL/GenBank/DDBJ databases">
        <title>Nitrincola tibetense sp. nov., isolated from Lake XuguoCo on Tibetan Plateau.</title>
        <authorList>
            <person name="Xing P."/>
        </authorList>
    </citation>
    <scope>NUCLEOTIDE SEQUENCE [LARGE SCALE GENOMIC DNA]</scope>
    <source>
        <strain evidence="19">xg18</strain>
    </source>
</reference>
<dbReference type="GO" id="GO:0005886">
    <property type="term" value="C:plasma membrane"/>
    <property type="evidence" value="ECO:0007669"/>
    <property type="project" value="UniProtKB-SubCell"/>
</dbReference>
<dbReference type="AlphaFoldDB" id="A0A364NIJ4"/>
<dbReference type="InterPro" id="IPR003594">
    <property type="entry name" value="HATPase_dom"/>
</dbReference>
<keyword evidence="19" id="KW-1185">Reference proteome</keyword>
<evidence type="ECO:0000256" key="2">
    <source>
        <dbReference type="ARBA" id="ARBA00004429"/>
    </source>
</evidence>
<keyword evidence="4" id="KW-1003">Cell membrane</keyword>
<keyword evidence="9" id="KW-0547">Nucleotide-binding</keyword>
<evidence type="ECO:0000313" key="18">
    <source>
        <dbReference type="EMBL" id="RAU16949.1"/>
    </source>
</evidence>
<dbReference type="InterPro" id="IPR003660">
    <property type="entry name" value="HAMP_dom"/>
</dbReference>
<dbReference type="SUPFAM" id="SSF47384">
    <property type="entry name" value="Homodimeric domain of signal transducing histidine kinase"/>
    <property type="match status" value="1"/>
</dbReference>
<feature type="domain" description="Histidine kinase" evidence="16">
    <location>
        <begin position="301"/>
        <end position="499"/>
    </location>
</feature>
<evidence type="ECO:0000256" key="9">
    <source>
        <dbReference type="ARBA" id="ARBA00022741"/>
    </source>
</evidence>
<dbReference type="Gene3D" id="3.30.565.10">
    <property type="entry name" value="Histidine kinase-like ATPase, C-terminal domain"/>
    <property type="match status" value="1"/>
</dbReference>
<name>A0A364NIJ4_9GAMM</name>
<dbReference type="RefSeq" id="WP_112160208.1">
    <property type="nucleotide sequence ID" value="NZ_QKRX01000014.1"/>
</dbReference>
<dbReference type="PROSITE" id="PS50109">
    <property type="entry name" value="HIS_KIN"/>
    <property type="match status" value="1"/>
</dbReference>
<keyword evidence="7" id="KW-0808">Transferase</keyword>
<dbReference type="InterPro" id="IPR036890">
    <property type="entry name" value="HATPase_C_sf"/>
</dbReference>
<dbReference type="SUPFAM" id="SSF55874">
    <property type="entry name" value="ATPase domain of HSP90 chaperone/DNA topoisomerase II/histidine kinase"/>
    <property type="match status" value="1"/>
</dbReference>
<dbReference type="CDD" id="cd00075">
    <property type="entry name" value="HATPase"/>
    <property type="match status" value="1"/>
</dbReference>
<evidence type="ECO:0000256" key="11">
    <source>
        <dbReference type="ARBA" id="ARBA00022840"/>
    </source>
</evidence>
<evidence type="ECO:0000256" key="13">
    <source>
        <dbReference type="ARBA" id="ARBA00023012"/>
    </source>
</evidence>
<dbReference type="EC" id="2.7.13.3" evidence="3"/>
<keyword evidence="11" id="KW-0067">ATP-binding</keyword>
<dbReference type="EMBL" id="QKRX01000014">
    <property type="protein sequence ID" value="RAU16949.1"/>
    <property type="molecule type" value="Genomic_DNA"/>
</dbReference>
<dbReference type="Gene3D" id="1.10.287.130">
    <property type="match status" value="1"/>
</dbReference>
<evidence type="ECO:0000256" key="6">
    <source>
        <dbReference type="ARBA" id="ARBA00022553"/>
    </source>
</evidence>
<dbReference type="PANTHER" id="PTHR44936:SF5">
    <property type="entry name" value="SENSOR HISTIDINE KINASE ENVZ"/>
    <property type="match status" value="1"/>
</dbReference>
<evidence type="ECO:0000256" key="7">
    <source>
        <dbReference type="ARBA" id="ARBA00022679"/>
    </source>
</evidence>
<evidence type="ECO:0000256" key="14">
    <source>
        <dbReference type="ARBA" id="ARBA00023136"/>
    </source>
</evidence>
<evidence type="ECO:0000256" key="4">
    <source>
        <dbReference type="ARBA" id="ARBA00022475"/>
    </source>
</evidence>
<evidence type="ECO:0000313" key="19">
    <source>
        <dbReference type="Proteomes" id="UP000250744"/>
    </source>
</evidence>
<evidence type="ECO:0000256" key="15">
    <source>
        <dbReference type="SAM" id="Phobius"/>
    </source>
</evidence>
<dbReference type="InterPro" id="IPR003661">
    <property type="entry name" value="HisK_dim/P_dom"/>
</dbReference>
<dbReference type="InterPro" id="IPR004358">
    <property type="entry name" value="Sig_transdc_His_kin-like_C"/>
</dbReference>
<dbReference type="SMART" id="SM00304">
    <property type="entry name" value="HAMP"/>
    <property type="match status" value="1"/>
</dbReference>
<feature type="transmembrane region" description="Helical" evidence="15">
    <location>
        <begin position="222"/>
        <end position="240"/>
    </location>
</feature>
<dbReference type="GO" id="GO:0005524">
    <property type="term" value="F:ATP binding"/>
    <property type="evidence" value="ECO:0007669"/>
    <property type="project" value="UniProtKB-KW"/>
</dbReference>
<evidence type="ECO:0000256" key="3">
    <source>
        <dbReference type="ARBA" id="ARBA00012438"/>
    </source>
</evidence>
<evidence type="ECO:0000259" key="17">
    <source>
        <dbReference type="PROSITE" id="PS50885"/>
    </source>
</evidence>
<protein>
    <recommendedName>
        <fullName evidence="3">histidine kinase</fullName>
        <ecNumber evidence="3">2.7.13.3</ecNumber>
    </recommendedName>
</protein>
<keyword evidence="13" id="KW-0902">Two-component regulatory system</keyword>
<proteinExistence type="predicted"/>
<comment type="caution">
    <text evidence="18">The sequence shown here is derived from an EMBL/GenBank/DDBJ whole genome shotgun (WGS) entry which is preliminary data.</text>
</comment>
<keyword evidence="8 15" id="KW-0812">Transmembrane</keyword>
<dbReference type="GO" id="GO:0000155">
    <property type="term" value="F:phosphorelay sensor kinase activity"/>
    <property type="evidence" value="ECO:0007669"/>
    <property type="project" value="InterPro"/>
</dbReference>
<dbReference type="CDD" id="cd00082">
    <property type="entry name" value="HisKA"/>
    <property type="match status" value="1"/>
</dbReference>
<keyword evidence="14 15" id="KW-0472">Membrane</keyword>
<gene>
    <name evidence="18" type="ORF">DN062_15475</name>
</gene>
<feature type="domain" description="HAMP" evidence="17">
    <location>
        <begin position="241"/>
        <end position="293"/>
    </location>
</feature>
<dbReference type="Pfam" id="PF00512">
    <property type="entry name" value="HisKA"/>
    <property type="match status" value="1"/>
</dbReference>
<keyword evidence="12 15" id="KW-1133">Transmembrane helix</keyword>
<dbReference type="OrthoDB" id="9804645at2"/>
<comment type="catalytic activity">
    <reaction evidence="1">
        <text>ATP + protein L-histidine = ADP + protein N-phospho-L-histidine.</text>
        <dbReference type="EC" id="2.7.13.3"/>
    </reaction>
</comment>
<comment type="subcellular location">
    <subcellularLocation>
        <location evidence="2">Cell inner membrane</location>
        <topology evidence="2">Multi-pass membrane protein</topology>
    </subcellularLocation>
</comment>
<evidence type="ECO:0000256" key="1">
    <source>
        <dbReference type="ARBA" id="ARBA00000085"/>
    </source>
</evidence>
<keyword evidence="6" id="KW-0597">Phosphoprotein</keyword>
<dbReference type="SMART" id="SM00387">
    <property type="entry name" value="HATPase_c"/>
    <property type="match status" value="1"/>
</dbReference>
<organism evidence="18 19">
    <name type="scientific">Nitrincola tibetensis</name>
    <dbReference type="NCBI Taxonomy" id="2219697"/>
    <lineage>
        <taxon>Bacteria</taxon>
        <taxon>Pseudomonadati</taxon>
        <taxon>Pseudomonadota</taxon>
        <taxon>Gammaproteobacteria</taxon>
        <taxon>Oceanospirillales</taxon>
        <taxon>Oceanospirillaceae</taxon>
        <taxon>Nitrincola</taxon>
    </lineage>
</organism>
<evidence type="ECO:0000259" key="16">
    <source>
        <dbReference type="PROSITE" id="PS50109"/>
    </source>
</evidence>
<evidence type="ECO:0000256" key="5">
    <source>
        <dbReference type="ARBA" id="ARBA00022519"/>
    </source>
</evidence>
<dbReference type="InterPro" id="IPR005467">
    <property type="entry name" value="His_kinase_dom"/>
</dbReference>
<dbReference type="Pfam" id="PF00672">
    <property type="entry name" value="HAMP"/>
    <property type="match status" value="1"/>
</dbReference>
<dbReference type="CDD" id="cd06225">
    <property type="entry name" value="HAMP"/>
    <property type="match status" value="1"/>
</dbReference>
<dbReference type="Pfam" id="PF02518">
    <property type="entry name" value="HATPase_c"/>
    <property type="match status" value="1"/>
</dbReference>
<dbReference type="SMART" id="SM00388">
    <property type="entry name" value="HisKA"/>
    <property type="match status" value="1"/>
</dbReference>